<protein>
    <submittedName>
        <fullName evidence="2">Uncharacterized protein</fullName>
    </submittedName>
</protein>
<gene>
    <name evidence="2" type="ORF">DM868_05330</name>
</gene>
<feature type="region of interest" description="Disordered" evidence="1">
    <location>
        <begin position="91"/>
        <end position="131"/>
    </location>
</feature>
<evidence type="ECO:0000256" key="1">
    <source>
        <dbReference type="SAM" id="MobiDB-lite"/>
    </source>
</evidence>
<dbReference type="InterPro" id="IPR058370">
    <property type="entry name" value="DUF8057"/>
</dbReference>
<dbReference type="AlphaFoldDB" id="A0A4U5JE41"/>
<dbReference type="Proteomes" id="UP000308037">
    <property type="component" value="Unassembled WGS sequence"/>
</dbReference>
<sequence length="131" mass="14863">MYDRYFGDEDAEYTTADVLERAYALGVASVCADPGDGEYERLKRKSPDTYDETIIELAYDEGRARALKLEAEEADDDAIWERLVEVELGAERAGAEEDSEDAVPESIRAPGWMRRSKEPPDRLDLPAFLRR</sequence>
<evidence type="ECO:0000313" key="3">
    <source>
        <dbReference type="Proteomes" id="UP000308037"/>
    </source>
</evidence>
<dbReference type="OrthoDB" id="252552at2157"/>
<dbReference type="EMBL" id="QKNX01000002">
    <property type="protein sequence ID" value="TKR25917.1"/>
    <property type="molecule type" value="Genomic_DNA"/>
</dbReference>
<dbReference type="RefSeq" id="WP_137275819.1">
    <property type="nucleotide sequence ID" value="NZ_QKNX01000002.1"/>
</dbReference>
<dbReference type="Pfam" id="PF26244">
    <property type="entry name" value="DUF8057"/>
    <property type="match status" value="1"/>
</dbReference>
<keyword evidence="3" id="KW-1185">Reference proteome</keyword>
<organism evidence="2 3">
    <name type="scientific">Natronomonas salsuginis</name>
    <dbReference type="NCBI Taxonomy" id="2217661"/>
    <lineage>
        <taxon>Archaea</taxon>
        <taxon>Methanobacteriati</taxon>
        <taxon>Methanobacteriota</taxon>
        <taxon>Stenosarchaea group</taxon>
        <taxon>Halobacteria</taxon>
        <taxon>Halobacteriales</taxon>
        <taxon>Natronomonadaceae</taxon>
        <taxon>Natronomonas</taxon>
    </lineage>
</organism>
<proteinExistence type="predicted"/>
<comment type="caution">
    <text evidence="2">The sequence shown here is derived from an EMBL/GenBank/DDBJ whole genome shotgun (WGS) entry which is preliminary data.</text>
</comment>
<feature type="compositionally biased region" description="Basic and acidic residues" evidence="1">
    <location>
        <begin position="115"/>
        <end position="124"/>
    </location>
</feature>
<evidence type="ECO:0000313" key="2">
    <source>
        <dbReference type="EMBL" id="TKR25917.1"/>
    </source>
</evidence>
<name>A0A4U5JE41_9EURY</name>
<accession>A0A4U5JE41</accession>
<reference evidence="2 3" key="1">
    <citation type="submission" date="2019-04" db="EMBL/GenBank/DDBJ databases">
        <title>Natronomonas sp. F20-122 a newhaloarchaeon isolated from a saline saltern of Isla Bacuta, Huelva, Spain.</title>
        <authorList>
            <person name="Duran-Viseras A."/>
            <person name="Sanchez-Porro C."/>
            <person name="Ventosa A."/>
        </authorList>
    </citation>
    <scope>NUCLEOTIDE SEQUENCE [LARGE SCALE GENOMIC DNA]</scope>
    <source>
        <strain evidence="2 3">F20-122</strain>
    </source>
</reference>